<evidence type="ECO:0000259" key="1">
    <source>
        <dbReference type="Pfam" id="PF11716"/>
    </source>
</evidence>
<gene>
    <name evidence="2" type="ORF">B7C42_02886</name>
</gene>
<dbReference type="SUPFAM" id="SSF109854">
    <property type="entry name" value="DinB/YfiT-like putative metalloenzymes"/>
    <property type="match status" value="1"/>
</dbReference>
<dbReference type="EMBL" id="NGAF01000005">
    <property type="protein sequence ID" value="OXR44930.1"/>
    <property type="molecule type" value="Genomic_DNA"/>
</dbReference>
<dbReference type="InterPro" id="IPR034660">
    <property type="entry name" value="DinB/YfiT-like"/>
</dbReference>
<dbReference type="AlphaFoldDB" id="A0A231H812"/>
<reference evidence="2 3" key="1">
    <citation type="submission" date="2017-07" db="EMBL/GenBank/DDBJ databases">
        <title>First draft Genome Sequence of Nocardia cerradoensis isolated from human infection.</title>
        <authorList>
            <person name="Carrasco G."/>
        </authorList>
    </citation>
    <scope>NUCLEOTIDE SEQUENCE [LARGE SCALE GENOMIC DNA]</scope>
    <source>
        <strain evidence="2 3">CNM20130759</strain>
    </source>
</reference>
<proteinExistence type="predicted"/>
<dbReference type="RefSeq" id="WP_189594930.1">
    <property type="nucleotide sequence ID" value="NZ_NGAF01000005.1"/>
</dbReference>
<comment type="caution">
    <text evidence="2">The sequence shown here is derived from an EMBL/GenBank/DDBJ whole genome shotgun (WGS) entry which is preliminary data.</text>
</comment>
<name>A0A231H812_9NOCA</name>
<keyword evidence="3" id="KW-1185">Reference proteome</keyword>
<dbReference type="Gene3D" id="1.20.120.450">
    <property type="entry name" value="dinb family like domain"/>
    <property type="match status" value="1"/>
</dbReference>
<evidence type="ECO:0000313" key="2">
    <source>
        <dbReference type="EMBL" id="OXR44930.1"/>
    </source>
</evidence>
<organism evidence="2 3">
    <name type="scientific">Nocardia cerradoensis</name>
    <dbReference type="NCBI Taxonomy" id="85688"/>
    <lineage>
        <taxon>Bacteria</taxon>
        <taxon>Bacillati</taxon>
        <taxon>Actinomycetota</taxon>
        <taxon>Actinomycetes</taxon>
        <taxon>Mycobacteriales</taxon>
        <taxon>Nocardiaceae</taxon>
        <taxon>Nocardia</taxon>
    </lineage>
</organism>
<dbReference type="InterPro" id="IPR024344">
    <property type="entry name" value="MDMPI_metal-binding"/>
</dbReference>
<dbReference type="Pfam" id="PF11716">
    <property type="entry name" value="MDMPI_N"/>
    <property type="match status" value="1"/>
</dbReference>
<feature type="domain" description="Mycothiol-dependent maleylpyruvate isomerase metal-binding" evidence="1">
    <location>
        <begin position="8"/>
        <end position="135"/>
    </location>
</feature>
<accession>A0A231H812</accession>
<sequence length="254" mass="27720">MSSVQQSREAGAFLEARRAVAPDVVSACAGWTAHEVTAHLVAGAVEVSGHLEPYLNGDPVPATRGFEEREAPFRAMSDAELLRRLELEEQRLRGLLGQVLAIDREAVIPWTGRTMPVAMFLPHLRSEFALHRWDITGDDAIGDELLAQPELTSHAVRVLGPMLLAAGVRRDPFPDQDLHVRLCSPGALDIRLSVESGCAELGFAEAESDEPGLDLDAAARLLVLWGRRPEHRTRVRSALAPAQLTRLHALLAGY</sequence>
<dbReference type="GO" id="GO:0046872">
    <property type="term" value="F:metal ion binding"/>
    <property type="evidence" value="ECO:0007669"/>
    <property type="project" value="InterPro"/>
</dbReference>
<protein>
    <recommendedName>
        <fullName evidence="1">Mycothiol-dependent maleylpyruvate isomerase metal-binding domain-containing protein</fullName>
    </recommendedName>
</protein>
<evidence type="ECO:0000313" key="3">
    <source>
        <dbReference type="Proteomes" id="UP000215506"/>
    </source>
</evidence>
<dbReference type="Proteomes" id="UP000215506">
    <property type="component" value="Unassembled WGS sequence"/>
</dbReference>